<dbReference type="EMBL" id="CP002394">
    <property type="protein sequence ID" value="ADU30406.1"/>
    <property type="molecule type" value="Genomic_DNA"/>
</dbReference>
<gene>
    <name evidence="1" type="ordered locus">Bcell_2145</name>
</gene>
<dbReference type="Proteomes" id="UP000001401">
    <property type="component" value="Chromosome"/>
</dbReference>
<keyword evidence="2" id="KW-1185">Reference proteome</keyword>
<dbReference type="STRING" id="649639.Bcell_2145"/>
<sequence>MMNKKKMRFDELIRANKQELMKNPKELEKIEERLDKKHMDRLLS</sequence>
<name>E6U1P3_EVAC2</name>
<accession>E6U1P3</accession>
<protein>
    <recommendedName>
        <fullName evidence="3">FbpB family small basic protein</fullName>
    </recommendedName>
</protein>
<proteinExistence type="predicted"/>
<organism evidence="1 2">
    <name type="scientific">Evansella cellulosilytica (strain ATCC 21833 / DSM 2522 / FERM P-1141 / JCM 9156 / N-4)</name>
    <name type="common">Bacillus cellulosilyticus</name>
    <dbReference type="NCBI Taxonomy" id="649639"/>
    <lineage>
        <taxon>Bacteria</taxon>
        <taxon>Bacillati</taxon>
        <taxon>Bacillota</taxon>
        <taxon>Bacilli</taxon>
        <taxon>Bacillales</taxon>
        <taxon>Bacillaceae</taxon>
        <taxon>Evansella</taxon>
    </lineage>
</organism>
<dbReference type="HOGENOM" id="CLU_3212237_0_0_9"/>
<dbReference type="AlphaFoldDB" id="E6U1P3"/>
<dbReference type="InterPro" id="IPR025004">
    <property type="entry name" value="SenN/SenS"/>
</dbReference>
<dbReference type="KEGG" id="bco:Bcell_2145"/>
<dbReference type="Pfam" id="PF13040">
    <property type="entry name" value="Fur_reg_FbpB"/>
    <property type="match status" value="1"/>
</dbReference>
<evidence type="ECO:0008006" key="3">
    <source>
        <dbReference type="Google" id="ProtNLM"/>
    </source>
</evidence>
<evidence type="ECO:0000313" key="2">
    <source>
        <dbReference type="Proteomes" id="UP000001401"/>
    </source>
</evidence>
<reference evidence="1" key="1">
    <citation type="submission" date="2010-12" db="EMBL/GenBank/DDBJ databases">
        <title>Complete sequence of Bacillus cellulosilyticus DSM 2522.</title>
        <authorList>
            <consortium name="US DOE Joint Genome Institute"/>
            <person name="Lucas S."/>
            <person name="Copeland A."/>
            <person name="Lapidus A."/>
            <person name="Cheng J.-F."/>
            <person name="Bruce D."/>
            <person name="Goodwin L."/>
            <person name="Pitluck S."/>
            <person name="Chertkov O."/>
            <person name="Detter J.C."/>
            <person name="Han C."/>
            <person name="Tapia R."/>
            <person name="Land M."/>
            <person name="Hauser L."/>
            <person name="Jeffries C."/>
            <person name="Kyrpides N."/>
            <person name="Ivanova N."/>
            <person name="Mikhailova N."/>
            <person name="Brumm P."/>
            <person name="Mead D."/>
            <person name="Woyke T."/>
        </authorList>
    </citation>
    <scope>NUCLEOTIDE SEQUENCE [LARGE SCALE GENOMIC DNA]</scope>
    <source>
        <strain evidence="1">DSM 2522</strain>
    </source>
</reference>
<dbReference type="RefSeq" id="WP_013488742.1">
    <property type="nucleotide sequence ID" value="NC_014829.1"/>
</dbReference>
<evidence type="ECO:0000313" key="1">
    <source>
        <dbReference type="EMBL" id="ADU30406.1"/>
    </source>
</evidence>